<sequence>MKINKLLHIYLFTFGFFYYLILPLIVLIWNLFDGYPGMNYLYMYYDNSFLYNYIFISIGILFSFIFGSLIPLFYIKKKKRKENKVIYNKVVAFFLVMLFIFANVVIYYNRGLLFSGYKDDVDILFTGQISSINTVFLFFLLYYIDVKERFYTLFVFILLSIVEFSIVLLGLGSRMYVFIPCIVLLVYYYDKGKLLLKHVFIILVFLIVFLLTVAIWRLGDMVVSFDKLLFVGCTEPVYTWITAVSMFSENKFSYFSFPDNFITSFLNFIPSVLLPNKSDLIFSVDMKFDAPFGGMSLLVSLVYNFGVLGSFLALFFLGLFFTYVRYNFSTYFGNVYYYCICSVIPFQLFRDNFSIVNKMIFYNFLIIPMVILLLSNLIKWVIVRYCNNSYE</sequence>
<feature type="transmembrane region" description="Helical" evidence="1">
    <location>
        <begin position="123"/>
        <end position="144"/>
    </location>
</feature>
<evidence type="ECO:0000313" key="2">
    <source>
        <dbReference type="EMBL" id="KKB48930.1"/>
    </source>
</evidence>
<comment type="caution">
    <text evidence="2">The sequence shown here is derived from an EMBL/GenBank/DDBJ whole genome shotgun (WGS) entry which is preliminary data.</text>
</comment>
<feature type="transmembrane region" description="Helical" evidence="1">
    <location>
        <begin position="195"/>
        <end position="216"/>
    </location>
</feature>
<feature type="transmembrane region" description="Helical" evidence="1">
    <location>
        <begin position="7"/>
        <end position="29"/>
    </location>
</feature>
<accession>A0A0F5IUG5</accession>
<feature type="transmembrane region" description="Helical" evidence="1">
    <location>
        <begin position="295"/>
        <end position="324"/>
    </location>
</feature>
<dbReference type="Proteomes" id="UP000033047">
    <property type="component" value="Unassembled WGS sequence"/>
</dbReference>
<feature type="transmembrane region" description="Helical" evidence="1">
    <location>
        <begin position="156"/>
        <end position="189"/>
    </location>
</feature>
<dbReference type="AlphaFoldDB" id="A0A0F5IUG5"/>
<dbReference type="PATRIC" id="fig|927665.4.peg.4273"/>
<feature type="transmembrane region" description="Helical" evidence="1">
    <location>
        <begin position="49"/>
        <end position="74"/>
    </location>
</feature>
<evidence type="ECO:0000256" key="1">
    <source>
        <dbReference type="SAM" id="Phobius"/>
    </source>
</evidence>
<keyword evidence="1" id="KW-0472">Membrane</keyword>
<name>A0A0F5IUG5_9BACT</name>
<feature type="transmembrane region" description="Helical" evidence="1">
    <location>
        <begin position="361"/>
        <end position="382"/>
    </location>
</feature>
<evidence type="ECO:0008006" key="4">
    <source>
        <dbReference type="Google" id="ProtNLM"/>
    </source>
</evidence>
<dbReference type="HOGENOM" id="CLU_705670_0_0_10"/>
<dbReference type="EMBL" id="AQHV01000021">
    <property type="protein sequence ID" value="KKB48930.1"/>
    <property type="molecule type" value="Genomic_DNA"/>
</dbReference>
<evidence type="ECO:0000313" key="3">
    <source>
        <dbReference type="Proteomes" id="UP000033047"/>
    </source>
</evidence>
<feature type="transmembrane region" description="Helical" evidence="1">
    <location>
        <begin position="86"/>
        <end position="108"/>
    </location>
</feature>
<proteinExistence type="predicted"/>
<feature type="transmembrane region" description="Helical" evidence="1">
    <location>
        <begin position="228"/>
        <end position="248"/>
    </location>
</feature>
<keyword evidence="1" id="KW-0812">Transmembrane</keyword>
<reference evidence="2 3" key="1">
    <citation type="submission" date="2013-04" db="EMBL/GenBank/DDBJ databases">
        <title>The Genome Sequence of Parabacteroides goldsteinii DSM 19448.</title>
        <authorList>
            <consortium name="The Broad Institute Genomics Platform"/>
            <person name="Earl A."/>
            <person name="Ward D."/>
            <person name="Feldgarden M."/>
            <person name="Gevers D."/>
            <person name="Martens E."/>
            <person name="Sakamoto M."/>
            <person name="Benno Y."/>
            <person name="Song Y."/>
            <person name="Liu C."/>
            <person name="Lee J."/>
            <person name="Bolanos M."/>
            <person name="Vaisanen M.L."/>
            <person name="Finegold S.M."/>
            <person name="Walker B."/>
            <person name="Young S."/>
            <person name="Zeng Q."/>
            <person name="Gargeya S."/>
            <person name="Fitzgerald M."/>
            <person name="Haas B."/>
            <person name="Abouelleil A."/>
            <person name="Allen A.W."/>
            <person name="Alvarado L."/>
            <person name="Arachchi H.M."/>
            <person name="Berlin A.M."/>
            <person name="Chapman S.B."/>
            <person name="Gainer-Dewar J."/>
            <person name="Goldberg J."/>
            <person name="Griggs A."/>
            <person name="Gujja S."/>
            <person name="Hansen M."/>
            <person name="Howarth C."/>
            <person name="Imamovic A."/>
            <person name="Ireland A."/>
            <person name="Larimer J."/>
            <person name="McCowan C."/>
            <person name="Murphy C."/>
            <person name="Pearson M."/>
            <person name="Poon T.W."/>
            <person name="Priest M."/>
            <person name="Roberts A."/>
            <person name="Saif S."/>
            <person name="Shea T."/>
            <person name="Sisk P."/>
            <person name="Sykes S."/>
            <person name="Wortman J."/>
            <person name="Nusbaum C."/>
            <person name="Birren B."/>
        </authorList>
    </citation>
    <scope>NUCLEOTIDE SEQUENCE [LARGE SCALE GENOMIC DNA]</scope>
    <source>
        <strain evidence="2 3">DSM 19448</strain>
    </source>
</reference>
<organism evidence="2 3">
    <name type="scientific">Parabacteroides goldsteinii DSM 19448 = WAL 12034</name>
    <dbReference type="NCBI Taxonomy" id="927665"/>
    <lineage>
        <taxon>Bacteria</taxon>
        <taxon>Pseudomonadati</taxon>
        <taxon>Bacteroidota</taxon>
        <taxon>Bacteroidia</taxon>
        <taxon>Bacteroidales</taxon>
        <taxon>Tannerellaceae</taxon>
        <taxon>Parabacteroides</taxon>
    </lineage>
</organism>
<gene>
    <name evidence="2" type="ORF">HMPREF1535_04159</name>
</gene>
<keyword evidence="1" id="KW-1133">Transmembrane helix</keyword>
<dbReference type="STRING" id="927665.HMPREF1535_04159"/>
<feature type="transmembrane region" description="Helical" evidence="1">
    <location>
        <begin position="330"/>
        <end position="349"/>
    </location>
</feature>
<dbReference type="RefSeq" id="WP_046147648.1">
    <property type="nucleotide sequence ID" value="NZ_KQ033913.1"/>
</dbReference>
<protein>
    <recommendedName>
        <fullName evidence="4">Oligosaccharide repeat unit polymerase</fullName>
    </recommendedName>
</protein>